<sequence>EGMLIMGDVKLEMDGTSHRVGMRTFMNKLHDLKINALRS</sequence>
<protein>
    <submittedName>
        <fullName evidence="1">Antitermination protein</fullName>
    </submittedName>
</protein>
<proteinExistence type="predicted"/>
<feature type="non-terminal residue" evidence="1">
    <location>
        <position position="1"/>
    </location>
</feature>
<organism evidence="1 2">
    <name type="scientific">Morganella morganii</name>
    <name type="common">Proteus morganii</name>
    <dbReference type="NCBI Taxonomy" id="582"/>
    <lineage>
        <taxon>Bacteria</taxon>
        <taxon>Pseudomonadati</taxon>
        <taxon>Pseudomonadota</taxon>
        <taxon>Gammaproteobacteria</taxon>
        <taxon>Enterobacterales</taxon>
        <taxon>Morganellaceae</taxon>
        <taxon>Morganella</taxon>
    </lineage>
</organism>
<reference evidence="1" key="1">
    <citation type="submission" date="2017-12" db="EMBL/GenBank/DDBJ databases">
        <title>Genome sequencing and analysis.</title>
        <authorList>
            <person name="Huang Y.-T."/>
        </authorList>
    </citation>
    <scope>NUCLEOTIDE SEQUENCE</scope>
    <source>
        <strain evidence="1">VGH116</strain>
    </source>
</reference>
<gene>
    <name evidence="1" type="ORF">CYG68_21600</name>
</gene>
<comment type="caution">
    <text evidence="1">The sequence shown here is derived from an EMBL/GenBank/DDBJ whole genome shotgun (WGS) entry which is preliminary data.</text>
</comment>
<dbReference type="EMBL" id="PKLF01000109">
    <property type="protein sequence ID" value="MBE8614910.1"/>
    <property type="molecule type" value="Genomic_DNA"/>
</dbReference>
<dbReference type="AlphaFoldDB" id="A0A8I0Q038"/>
<accession>A0A8I0Q038</accession>
<evidence type="ECO:0000313" key="1">
    <source>
        <dbReference type="EMBL" id="MBE8614910.1"/>
    </source>
</evidence>
<name>A0A8I0Q038_MORMO</name>
<evidence type="ECO:0000313" key="2">
    <source>
        <dbReference type="Proteomes" id="UP000650477"/>
    </source>
</evidence>
<dbReference type="Proteomes" id="UP000650477">
    <property type="component" value="Unassembled WGS sequence"/>
</dbReference>